<evidence type="ECO:0000313" key="4">
    <source>
        <dbReference type="Proteomes" id="UP000000763"/>
    </source>
</evidence>
<proteinExistence type="predicted"/>
<name>Q6Z031_ORYSJ</name>
<dbReference type="EMBL" id="AP005501">
    <property type="protein sequence ID" value="BAD05696.1"/>
    <property type="molecule type" value="Genomic_DNA"/>
</dbReference>
<sequence length="206" mass="22640">MVHNGGTRESSDQVALLRPSKCPTARTDQYPTRAVTSSKWDLRTALVSSALQIVDIVWVKLDSLCRASSSLMNKLNIQLTQCSSGRGAKGGKLGHKDEEDWGSLRLEGLSDRRWVVAQWLYRQASILEGNRGQREVVRGMRNQVCTALRPAAVMRLSLSTDHLAMLFLPAQHDTASGRHAPPAPSPAGFGQPSSWSLLTRTTSYMP</sequence>
<feature type="region of interest" description="Disordered" evidence="1">
    <location>
        <begin position="174"/>
        <end position="206"/>
    </location>
</feature>
<organism evidence="3 4">
    <name type="scientific">Oryza sativa subsp. japonica</name>
    <name type="common">Rice</name>
    <dbReference type="NCBI Taxonomy" id="39947"/>
    <lineage>
        <taxon>Eukaryota</taxon>
        <taxon>Viridiplantae</taxon>
        <taxon>Streptophyta</taxon>
        <taxon>Embryophyta</taxon>
        <taxon>Tracheophyta</taxon>
        <taxon>Spermatophyta</taxon>
        <taxon>Magnoliopsida</taxon>
        <taxon>Liliopsida</taxon>
        <taxon>Poales</taxon>
        <taxon>Poaceae</taxon>
        <taxon>BOP clade</taxon>
        <taxon>Oryzoideae</taxon>
        <taxon>Oryzeae</taxon>
        <taxon>Oryzinae</taxon>
        <taxon>Oryza</taxon>
        <taxon>Oryza sativa</taxon>
    </lineage>
</organism>
<feature type="compositionally biased region" description="Polar residues" evidence="1">
    <location>
        <begin position="191"/>
        <end position="206"/>
    </location>
</feature>
<dbReference type="Proteomes" id="UP000000763">
    <property type="component" value="Chromosome 8"/>
</dbReference>
<evidence type="ECO:0000256" key="1">
    <source>
        <dbReference type="SAM" id="MobiDB-lite"/>
    </source>
</evidence>
<evidence type="ECO:0000313" key="3">
    <source>
        <dbReference type="EMBL" id="BAD05696.1"/>
    </source>
</evidence>
<reference evidence="3" key="2">
    <citation type="submission" date="2002-07" db="EMBL/GenBank/DDBJ databases">
        <title>Oryza sativa nipponbare(GA3) genomic DNA, chromosome 8, PAC clone:P0458D06.</title>
        <authorList>
            <person name="Sasaki T."/>
            <person name="Matsumoto T."/>
            <person name="Katayose Y."/>
        </authorList>
    </citation>
    <scope>NUCLEOTIDE SEQUENCE</scope>
</reference>
<reference evidence="2" key="1">
    <citation type="submission" date="2001-12" db="EMBL/GenBank/DDBJ databases">
        <title>Oryza sativa nipponbare(GA3) genomic DNA, chromosome 8, PAC clone:P0462E11.</title>
        <authorList>
            <person name="Sasaki T."/>
            <person name="Matsumoto T."/>
            <person name="Yamamoto K."/>
        </authorList>
    </citation>
    <scope>NUCLEOTIDE SEQUENCE</scope>
</reference>
<protein>
    <submittedName>
        <fullName evidence="3">Uncharacterized protein</fullName>
    </submittedName>
</protein>
<dbReference type="EMBL" id="AP004560">
    <property type="protein sequence ID" value="BAC99557.1"/>
    <property type="molecule type" value="Genomic_DNA"/>
</dbReference>
<reference evidence="4" key="3">
    <citation type="journal article" date="2005" name="Nature">
        <title>The map-based sequence of the rice genome.</title>
        <authorList>
            <consortium name="International rice genome sequencing project (IRGSP)"/>
            <person name="Matsumoto T."/>
            <person name="Wu J."/>
            <person name="Kanamori H."/>
            <person name="Katayose Y."/>
            <person name="Fujisawa M."/>
            <person name="Namiki N."/>
            <person name="Mizuno H."/>
            <person name="Yamamoto K."/>
            <person name="Antonio B.A."/>
            <person name="Baba T."/>
            <person name="Sakata K."/>
            <person name="Nagamura Y."/>
            <person name="Aoki H."/>
            <person name="Arikawa K."/>
            <person name="Arita K."/>
            <person name="Bito T."/>
            <person name="Chiden Y."/>
            <person name="Fujitsuka N."/>
            <person name="Fukunaka R."/>
            <person name="Hamada M."/>
            <person name="Harada C."/>
            <person name="Hayashi A."/>
            <person name="Hijishita S."/>
            <person name="Honda M."/>
            <person name="Hosokawa S."/>
            <person name="Ichikawa Y."/>
            <person name="Idonuma A."/>
            <person name="Iijima M."/>
            <person name="Ikeda M."/>
            <person name="Ikeno M."/>
            <person name="Ito K."/>
            <person name="Ito S."/>
            <person name="Ito T."/>
            <person name="Ito Y."/>
            <person name="Ito Y."/>
            <person name="Iwabuchi A."/>
            <person name="Kamiya K."/>
            <person name="Karasawa W."/>
            <person name="Kurita K."/>
            <person name="Katagiri S."/>
            <person name="Kikuta A."/>
            <person name="Kobayashi H."/>
            <person name="Kobayashi N."/>
            <person name="Machita K."/>
            <person name="Maehara T."/>
            <person name="Masukawa M."/>
            <person name="Mizubayashi T."/>
            <person name="Mukai Y."/>
            <person name="Nagasaki H."/>
            <person name="Nagata Y."/>
            <person name="Naito S."/>
            <person name="Nakashima M."/>
            <person name="Nakama Y."/>
            <person name="Nakamichi Y."/>
            <person name="Nakamura M."/>
            <person name="Meguro A."/>
            <person name="Negishi M."/>
            <person name="Ohta I."/>
            <person name="Ohta T."/>
            <person name="Okamoto M."/>
            <person name="Ono N."/>
            <person name="Saji S."/>
            <person name="Sakaguchi M."/>
            <person name="Sakai K."/>
            <person name="Shibata M."/>
            <person name="Shimokawa T."/>
            <person name="Song J."/>
            <person name="Takazaki Y."/>
            <person name="Terasawa K."/>
            <person name="Tsugane M."/>
            <person name="Tsuji K."/>
            <person name="Ueda S."/>
            <person name="Waki K."/>
            <person name="Yamagata H."/>
            <person name="Yamamoto M."/>
            <person name="Yamamoto S."/>
            <person name="Yamane H."/>
            <person name="Yoshiki S."/>
            <person name="Yoshihara R."/>
            <person name="Yukawa K."/>
            <person name="Zhong H."/>
            <person name="Yano M."/>
            <person name="Yuan Q."/>
            <person name="Ouyang S."/>
            <person name="Liu J."/>
            <person name="Jones K.M."/>
            <person name="Gansberger K."/>
            <person name="Moffat K."/>
            <person name="Hill J."/>
            <person name="Bera J."/>
            <person name="Fadrosh D."/>
            <person name="Jin S."/>
            <person name="Johri S."/>
            <person name="Kim M."/>
            <person name="Overton L."/>
            <person name="Reardon M."/>
            <person name="Tsitrin T."/>
            <person name="Vuong H."/>
            <person name="Weaver B."/>
            <person name="Ciecko A."/>
            <person name="Tallon L."/>
            <person name="Jackson J."/>
            <person name="Pai G."/>
            <person name="Aken S.V."/>
            <person name="Utterback T."/>
            <person name="Reidmuller S."/>
            <person name="Feldblyum T."/>
            <person name="Hsiao J."/>
            <person name="Zismann V."/>
            <person name="Iobst S."/>
            <person name="de Vazeille A.R."/>
            <person name="Buell C.R."/>
            <person name="Ying K."/>
            <person name="Li Y."/>
            <person name="Lu T."/>
            <person name="Huang Y."/>
            <person name="Zhao Q."/>
            <person name="Feng Q."/>
            <person name="Zhang L."/>
            <person name="Zhu J."/>
            <person name="Weng Q."/>
            <person name="Mu J."/>
            <person name="Lu Y."/>
            <person name="Fan D."/>
            <person name="Liu Y."/>
            <person name="Guan J."/>
            <person name="Zhang Y."/>
            <person name="Yu S."/>
            <person name="Liu X."/>
            <person name="Zhang Y."/>
            <person name="Hong G."/>
            <person name="Han B."/>
            <person name="Choisne N."/>
            <person name="Demange N."/>
            <person name="Orjeda G."/>
            <person name="Samain S."/>
            <person name="Cattolico L."/>
            <person name="Pelletier E."/>
            <person name="Couloux A."/>
            <person name="Segurens B."/>
            <person name="Wincker P."/>
            <person name="D'Hont A."/>
            <person name="Scarpelli C."/>
            <person name="Weissenbach J."/>
            <person name="Salanoubat M."/>
            <person name="Quetier F."/>
            <person name="Yu Y."/>
            <person name="Kim H.R."/>
            <person name="Rambo T."/>
            <person name="Currie J."/>
            <person name="Collura K."/>
            <person name="Luo M."/>
            <person name="Yang T."/>
            <person name="Ammiraju J.S.S."/>
            <person name="Engler F."/>
            <person name="Soderlund C."/>
            <person name="Wing R.A."/>
            <person name="Palmer L.E."/>
            <person name="de la Bastide M."/>
            <person name="Spiegel L."/>
            <person name="Nascimento L."/>
            <person name="Zutavern T."/>
            <person name="O'Shaughnessy A."/>
            <person name="Dike S."/>
            <person name="Dedhia N."/>
            <person name="Preston R."/>
            <person name="Balija V."/>
            <person name="McCombie W.R."/>
            <person name="Chow T."/>
            <person name="Chen H."/>
            <person name="Chung M."/>
            <person name="Chen C."/>
            <person name="Shaw J."/>
            <person name="Wu H."/>
            <person name="Hsiao K."/>
            <person name="Chao Y."/>
            <person name="Chu M."/>
            <person name="Cheng C."/>
            <person name="Hour A."/>
            <person name="Lee P."/>
            <person name="Lin S."/>
            <person name="Lin Y."/>
            <person name="Liou J."/>
            <person name="Liu S."/>
            <person name="Hsing Y."/>
            <person name="Raghuvanshi S."/>
            <person name="Mohanty A."/>
            <person name="Bharti A.K."/>
            <person name="Gaur A."/>
            <person name="Gupta V."/>
            <person name="Kumar D."/>
            <person name="Ravi V."/>
            <person name="Vij S."/>
            <person name="Kapur A."/>
            <person name="Khurana P."/>
            <person name="Khurana P."/>
            <person name="Khurana J.P."/>
            <person name="Tyagi A.K."/>
            <person name="Gaikwad K."/>
            <person name="Singh A."/>
            <person name="Dalal V."/>
            <person name="Srivastava S."/>
            <person name="Dixit A."/>
            <person name="Pal A.K."/>
            <person name="Ghazi I.A."/>
            <person name="Yadav M."/>
            <person name="Pandit A."/>
            <person name="Bhargava A."/>
            <person name="Sureshbabu K."/>
            <person name="Batra K."/>
            <person name="Sharma T.R."/>
            <person name="Mohapatra T."/>
            <person name="Singh N.K."/>
            <person name="Messing J."/>
            <person name="Nelson A.B."/>
            <person name="Fuks G."/>
            <person name="Kavchok S."/>
            <person name="Keizer G."/>
            <person name="Linton E."/>
            <person name="Llaca V."/>
            <person name="Song R."/>
            <person name="Tanyolac B."/>
            <person name="Young S."/>
            <person name="Ho-Il K."/>
            <person name="Hahn J.H."/>
            <person name="Sangsakoo G."/>
            <person name="Vanavichit A."/>
            <person name="de Mattos Luiz.A.T."/>
            <person name="Zimmer P.D."/>
            <person name="Malone G."/>
            <person name="Dellagostin O."/>
            <person name="de Oliveira A.C."/>
            <person name="Bevan M."/>
            <person name="Bancroft I."/>
            <person name="Minx P."/>
            <person name="Cordum H."/>
            <person name="Wilson R."/>
            <person name="Cheng Z."/>
            <person name="Jin W."/>
            <person name="Jiang J."/>
            <person name="Leong S.A."/>
            <person name="Iwama H."/>
            <person name="Gojobori T."/>
            <person name="Itoh T."/>
            <person name="Niimura Y."/>
            <person name="Fujii Y."/>
            <person name="Habara T."/>
            <person name="Sakai H."/>
            <person name="Sato Y."/>
            <person name="Wilson G."/>
            <person name="Kumar K."/>
            <person name="McCouch S."/>
            <person name="Juretic N."/>
            <person name="Hoen D."/>
            <person name="Wright S."/>
            <person name="Bruskiewich R."/>
            <person name="Bureau T."/>
            <person name="Miyao A."/>
            <person name="Hirochika H."/>
            <person name="Nishikawa T."/>
            <person name="Kadowaki K."/>
            <person name="Sugiura M."/>
            <person name="Burr B."/>
            <person name="Sasaki T."/>
        </authorList>
    </citation>
    <scope>NUCLEOTIDE SEQUENCE [LARGE SCALE GENOMIC DNA]</scope>
    <source>
        <strain evidence="4">cv. Nipponbare</strain>
    </source>
</reference>
<accession>Q6Z031</accession>
<gene>
    <name evidence="3" type="ORF">P0458D06.12</name>
    <name evidence="2" type="ORF">P0462E11.36</name>
</gene>
<reference evidence="4" key="4">
    <citation type="journal article" date="2008" name="Nucleic Acids Res.">
        <title>The rice annotation project database (RAP-DB): 2008 update.</title>
        <authorList>
            <consortium name="The rice annotation project (RAP)"/>
        </authorList>
    </citation>
    <scope>GENOME REANNOTATION</scope>
    <source>
        <strain evidence="4">cv. Nipponbare</strain>
    </source>
</reference>
<evidence type="ECO:0000313" key="2">
    <source>
        <dbReference type="EMBL" id="BAC99557.1"/>
    </source>
</evidence>
<dbReference type="AlphaFoldDB" id="Q6Z031"/>